<keyword evidence="4" id="KW-0862">Zinc</keyword>
<accession>A0A087UEM1</accession>
<evidence type="ECO:0000256" key="5">
    <source>
        <dbReference type="PROSITE-ProRule" id="PRU00042"/>
    </source>
</evidence>
<dbReference type="InterPro" id="IPR013087">
    <property type="entry name" value="Znf_C2H2_type"/>
</dbReference>
<dbReference type="PANTHER" id="PTHR19818">
    <property type="entry name" value="ZINC FINGER PROTEIN ZIC AND GLI"/>
    <property type="match status" value="1"/>
</dbReference>
<dbReference type="GO" id="GO:0008270">
    <property type="term" value="F:zinc ion binding"/>
    <property type="evidence" value="ECO:0007669"/>
    <property type="project" value="UniProtKB-KW"/>
</dbReference>
<name>A0A087UEM1_STEMI</name>
<proteinExistence type="predicted"/>
<dbReference type="AlphaFoldDB" id="A0A087UEM1"/>
<dbReference type="GO" id="GO:0000981">
    <property type="term" value="F:DNA-binding transcription factor activity, RNA polymerase II-specific"/>
    <property type="evidence" value="ECO:0007669"/>
    <property type="project" value="TreeGrafter"/>
</dbReference>
<evidence type="ECO:0000256" key="4">
    <source>
        <dbReference type="ARBA" id="ARBA00022833"/>
    </source>
</evidence>
<organism evidence="7 8">
    <name type="scientific">Stegodyphus mimosarum</name>
    <name type="common">African social velvet spider</name>
    <dbReference type="NCBI Taxonomy" id="407821"/>
    <lineage>
        <taxon>Eukaryota</taxon>
        <taxon>Metazoa</taxon>
        <taxon>Ecdysozoa</taxon>
        <taxon>Arthropoda</taxon>
        <taxon>Chelicerata</taxon>
        <taxon>Arachnida</taxon>
        <taxon>Araneae</taxon>
        <taxon>Araneomorphae</taxon>
        <taxon>Entelegynae</taxon>
        <taxon>Eresoidea</taxon>
        <taxon>Eresidae</taxon>
        <taxon>Stegodyphus</taxon>
    </lineage>
</organism>
<evidence type="ECO:0000313" key="8">
    <source>
        <dbReference type="Proteomes" id="UP000054359"/>
    </source>
</evidence>
<dbReference type="OrthoDB" id="6432771at2759"/>
<dbReference type="GO" id="GO:0005634">
    <property type="term" value="C:nucleus"/>
    <property type="evidence" value="ECO:0007669"/>
    <property type="project" value="UniProtKB-ARBA"/>
</dbReference>
<dbReference type="GO" id="GO:0000978">
    <property type="term" value="F:RNA polymerase II cis-regulatory region sequence-specific DNA binding"/>
    <property type="evidence" value="ECO:0007669"/>
    <property type="project" value="TreeGrafter"/>
</dbReference>
<dbReference type="PROSITE" id="PS50157">
    <property type="entry name" value="ZINC_FINGER_C2H2_2"/>
    <property type="match status" value="1"/>
</dbReference>
<dbReference type="Gene3D" id="3.30.160.60">
    <property type="entry name" value="Classic Zinc Finger"/>
    <property type="match status" value="1"/>
</dbReference>
<keyword evidence="3 5" id="KW-0863">Zinc-finger</keyword>
<keyword evidence="8" id="KW-1185">Reference proteome</keyword>
<reference evidence="7 8" key="1">
    <citation type="submission" date="2013-11" db="EMBL/GenBank/DDBJ databases">
        <title>Genome sequencing of Stegodyphus mimosarum.</title>
        <authorList>
            <person name="Bechsgaard J."/>
        </authorList>
    </citation>
    <scope>NUCLEOTIDE SEQUENCE [LARGE SCALE GENOMIC DNA]</scope>
</reference>
<dbReference type="EMBL" id="KK119484">
    <property type="protein sequence ID" value="KFM75810.1"/>
    <property type="molecule type" value="Genomic_DNA"/>
</dbReference>
<dbReference type="GO" id="GO:0045944">
    <property type="term" value="P:positive regulation of transcription by RNA polymerase II"/>
    <property type="evidence" value="ECO:0007669"/>
    <property type="project" value="UniProtKB-ARBA"/>
</dbReference>
<evidence type="ECO:0000259" key="6">
    <source>
        <dbReference type="PROSITE" id="PS50157"/>
    </source>
</evidence>
<sequence>MYHLNNHMLVQTEEKPCLKYVKCHLVKRVAKINIVLFTGEKPHIYEECNKLFSEEDNLNKHMHIHTGKKPCVKYIMINFK</sequence>
<dbReference type="FunFam" id="3.30.160.60:FF:002343">
    <property type="entry name" value="Zinc finger protein 33A"/>
    <property type="match status" value="1"/>
</dbReference>
<keyword evidence="1" id="KW-0479">Metal-binding</keyword>
<evidence type="ECO:0000256" key="1">
    <source>
        <dbReference type="ARBA" id="ARBA00022723"/>
    </source>
</evidence>
<feature type="domain" description="C2H2-type" evidence="6">
    <location>
        <begin position="43"/>
        <end position="70"/>
    </location>
</feature>
<dbReference type="InterPro" id="IPR036236">
    <property type="entry name" value="Znf_C2H2_sf"/>
</dbReference>
<keyword evidence="2" id="KW-0677">Repeat</keyword>
<dbReference type="Proteomes" id="UP000054359">
    <property type="component" value="Unassembled WGS sequence"/>
</dbReference>
<gene>
    <name evidence="7" type="ORF">X975_22759</name>
</gene>
<feature type="non-terminal residue" evidence="7">
    <location>
        <position position="80"/>
    </location>
</feature>
<dbReference type="SUPFAM" id="SSF57667">
    <property type="entry name" value="beta-beta-alpha zinc fingers"/>
    <property type="match status" value="1"/>
</dbReference>
<dbReference type="PANTHER" id="PTHR19818:SF139">
    <property type="entry name" value="PAIR-RULE PROTEIN ODD-PAIRED"/>
    <property type="match status" value="1"/>
</dbReference>
<evidence type="ECO:0000256" key="3">
    <source>
        <dbReference type="ARBA" id="ARBA00022771"/>
    </source>
</evidence>
<protein>
    <submittedName>
        <fullName evidence="7">Zinc finger protein 726</fullName>
    </submittedName>
</protein>
<evidence type="ECO:0000256" key="2">
    <source>
        <dbReference type="ARBA" id="ARBA00022737"/>
    </source>
</evidence>
<dbReference type="STRING" id="407821.A0A087UEM1"/>
<dbReference type="InterPro" id="IPR050329">
    <property type="entry name" value="GLI_C2H2-zinc-finger"/>
</dbReference>
<evidence type="ECO:0000313" key="7">
    <source>
        <dbReference type="EMBL" id="KFM75810.1"/>
    </source>
</evidence>